<dbReference type="Proteomes" id="UP000298787">
    <property type="component" value="Chromosome 11"/>
</dbReference>
<protein>
    <submittedName>
        <fullName evidence="1">Uncharacterized protein</fullName>
    </submittedName>
</protein>
<accession>A0A4U5UUG3</accession>
<dbReference type="AlphaFoldDB" id="A0A4U5UUG3"/>
<organism evidence="1 2">
    <name type="scientific">Collichthys lucidus</name>
    <name type="common">Big head croaker</name>
    <name type="synonym">Sciaena lucida</name>
    <dbReference type="NCBI Taxonomy" id="240159"/>
    <lineage>
        <taxon>Eukaryota</taxon>
        <taxon>Metazoa</taxon>
        <taxon>Chordata</taxon>
        <taxon>Craniata</taxon>
        <taxon>Vertebrata</taxon>
        <taxon>Euteleostomi</taxon>
        <taxon>Actinopterygii</taxon>
        <taxon>Neopterygii</taxon>
        <taxon>Teleostei</taxon>
        <taxon>Neoteleostei</taxon>
        <taxon>Acanthomorphata</taxon>
        <taxon>Eupercaria</taxon>
        <taxon>Sciaenidae</taxon>
        <taxon>Collichthys</taxon>
    </lineage>
</organism>
<name>A0A4U5UUG3_COLLU</name>
<dbReference type="EMBL" id="CM014088">
    <property type="protein sequence ID" value="TKS78398.1"/>
    <property type="molecule type" value="Genomic_DNA"/>
</dbReference>
<evidence type="ECO:0000313" key="1">
    <source>
        <dbReference type="EMBL" id="TKS78398.1"/>
    </source>
</evidence>
<sequence>MQLHSCGEGDILIGSFFAISPQSSQLGAQNIALGGEEPSKLGQSLGRVCWECAALLKIMELTQLQAEKSGKRANAETVATFA</sequence>
<gene>
    <name evidence="1" type="ORF">D9C73_012776</name>
</gene>
<keyword evidence="2" id="KW-1185">Reference proteome</keyword>
<evidence type="ECO:0000313" key="2">
    <source>
        <dbReference type="Proteomes" id="UP000298787"/>
    </source>
</evidence>
<proteinExistence type="predicted"/>
<reference evidence="1 2" key="1">
    <citation type="submission" date="2019-01" db="EMBL/GenBank/DDBJ databases">
        <title>Genome Assembly of Collichthys lucidus.</title>
        <authorList>
            <person name="Cai M."/>
            <person name="Xiao S."/>
        </authorList>
    </citation>
    <scope>NUCLEOTIDE SEQUENCE [LARGE SCALE GENOMIC DNA]</scope>
    <source>
        <strain evidence="1">JT15FE1705JMU</strain>
        <tissue evidence="1">Muscle</tissue>
    </source>
</reference>